<dbReference type="PANTHER" id="PTHR31296:SF1">
    <property type="entry name" value="MITOCHONDRIAL PROTEIN C2ORF69"/>
    <property type="match status" value="1"/>
</dbReference>
<dbReference type="GO" id="GO:0005739">
    <property type="term" value="C:mitochondrion"/>
    <property type="evidence" value="ECO:0007669"/>
    <property type="project" value="TreeGrafter"/>
</dbReference>
<dbReference type="OrthoDB" id="419333at2759"/>
<dbReference type="PANTHER" id="PTHR31296">
    <property type="entry name" value="UPF0565 PROTEIN C2ORF69"/>
    <property type="match status" value="1"/>
</dbReference>
<comment type="caution">
    <text evidence="1">The sequence shown here is derived from an EMBL/GenBank/DDBJ whole genome shotgun (WGS) entry which is preliminary data.</text>
</comment>
<accession>A0A196SM87</accession>
<evidence type="ECO:0000313" key="2">
    <source>
        <dbReference type="Proteomes" id="UP000078348"/>
    </source>
</evidence>
<evidence type="ECO:0000313" key="1">
    <source>
        <dbReference type="EMBL" id="OAO17009.1"/>
    </source>
</evidence>
<protein>
    <recommendedName>
        <fullName evidence="3">DUF2235 domain-containing protein</fullName>
    </recommendedName>
</protein>
<dbReference type="AlphaFoldDB" id="A0A196SM87"/>
<dbReference type="EMBL" id="LXWW01000050">
    <property type="protein sequence ID" value="OAO17009.1"/>
    <property type="molecule type" value="Genomic_DNA"/>
</dbReference>
<organism evidence="1 2">
    <name type="scientific">Blastocystis sp. subtype 1 (strain ATCC 50177 / NandII)</name>
    <dbReference type="NCBI Taxonomy" id="478820"/>
    <lineage>
        <taxon>Eukaryota</taxon>
        <taxon>Sar</taxon>
        <taxon>Stramenopiles</taxon>
        <taxon>Bigyra</taxon>
        <taxon>Opalozoa</taxon>
        <taxon>Opalinata</taxon>
        <taxon>Blastocystidae</taxon>
        <taxon>Blastocystis</taxon>
    </lineage>
</organism>
<dbReference type="InterPro" id="IPR018881">
    <property type="entry name" value="C2orf69_mit"/>
</dbReference>
<sequence length="289" mass="33193">MSSHPCLIRMDSASYTCCYGNDVYSYQVRCPVSSLIFFPGDIQDAEAKMILSPIAKAYTDFSYEQTLQILHEKYPRSNVFIVRPSQKSDEISLYGEYLDCDPDGNVKDYNPSGRALQSLSVLINNYICNDNNRLPIILMGFSRGGLVLNQILVELGASLFSDCIMTRVREIHWLDCGNGNHHLCYPPLSPAVLTSLQYYCGTLRCFFHLTPYLYAEDLHCKNYAEDLHCKNYAELSSLIQQLQSVGVQTWTHFYTREFEWRLGTPVIRRKYGHLSLLSQHFSLLLEFQN</sequence>
<evidence type="ECO:0008006" key="3">
    <source>
        <dbReference type="Google" id="ProtNLM"/>
    </source>
</evidence>
<name>A0A196SM87_BLAHN</name>
<dbReference type="Pfam" id="PF10561">
    <property type="entry name" value="C2orf69"/>
    <property type="match status" value="2"/>
</dbReference>
<proteinExistence type="predicted"/>
<keyword evidence="2" id="KW-1185">Reference proteome</keyword>
<dbReference type="Proteomes" id="UP000078348">
    <property type="component" value="Unassembled WGS sequence"/>
</dbReference>
<reference evidence="1 2" key="1">
    <citation type="submission" date="2016-05" db="EMBL/GenBank/DDBJ databases">
        <title>Nuclear genome of Blastocystis sp. subtype 1 NandII.</title>
        <authorList>
            <person name="Gentekaki E."/>
            <person name="Curtis B."/>
            <person name="Stairs C."/>
            <person name="Eme L."/>
            <person name="Herman E."/>
            <person name="Klimes V."/>
            <person name="Arias M.C."/>
            <person name="Elias M."/>
            <person name="Hilliou F."/>
            <person name="Klute M."/>
            <person name="Malik S.-B."/>
            <person name="Pightling A."/>
            <person name="Rachubinski R."/>
            <person name="Salas D."/>
            <person name="Schlacht A."/>
            <person name="Suga H."/>
            <person name="Archibald J."/>
            <person name="Ball S.G."/>
            <person name="Clark G."/>
            <person name="Dacks J."/>
            <person name="Van Der Giezen M."/>
            <person name="Tsaousis A."/>
            <person name="Roger A."/>
        </authorList>
    </citation>
    <scope>NUCLEOTIDE SEQUENCE [LARGE SCALE GENOMIC DNA]</scope>
    <source>
        <strain evidence="2">ATCC 50177 / NandII</strain>
    </source>
</reference>
<gene>
    <name evidence="1" type="ORF">AV274_1263</name>
</gene>